<reference evidence="1 2" key="1">
    <citation type="journal article" date="2012" name="PLoS Pathog.">
        <title>Diverse lifestyles and strategies of plant pathogenesis encoded in the genomes of eighteen Dothideomycetes fungi.</title>
        <authorList>
            <person name="Ohm R.A."/>
            <person name="Feau N."/>
            <person name="Henrissat B."/>
            <person name="Schoch C.L."/>
            <person name="Horwitz B.A."/>
            <person name="Barry K.W."/>
            <person name="Condon B.J."/>
            <person name="Copeland A.C."/>
            <person name="Dhillon B."/>
            <person name="Glaser F."/>
            <person name="Hesse C.N."/>
            <person name="Kosti I."/>
            <person name="LaButti K."/>
            <person name="Lindquist E.A."/>
            <person name="Lucas S."/>
            <person name="Salamov A.A."/>
            <person name="Bradshaw R.E."/>
            <person name="Ciuffetti L."/>
            <person name="Hamelin R.C."/>
            <person name="Kema G.H.J."/>
            <person name="Lawrence C."/>
            <person name="Scott J.A."/>
            <person name="Spatafora J.W."/>
            <person name="Turgeon B.G."/>
            <person name="de Wit P.J.G.M."/>
            <person name="Zhong S."/>
            <person name="Goodwin S.B."/>
            <person name="Grigoriev I.V."/>
        </authorList>
    </citation>
    <scope>NUCLEOTIDE SEQUENCE [LARGE SCALE GENOMIC DNA]</scope>
    <source>
        <strain evidence="2">28A</strain>
    </source>
</reference>
<accession>R0KH13</accession>
<dbReference type="AlphaFoldDB" id="R0KH13"/>
<proteinExistence type="predicted"/>
<keyword evidence="2" id="KW-1185">Reference proteome</keyword>
<gene>
    <name evidence="1" type="ORF">SETTUDRAFT_27351</name>
</gene>
<dbReference type="GeneID" id="19403117"/>
<organism evidence="1 2">
    <name type="scientific">Exserohilum turcicum (strain 28A)</name>
    <name type="common">Northern leaf blight fungus</name>
    <name type="synonym">Setosphaeria turcica</name>
    <dbReference type="NCBI Taxonomy" id="671987"/>
    <lineage>
        <taxon>Eukaryota</taxon>
        <taxon>Fungi</taxon>
        <taxon>Dikarya</taxon>
        <taxon>Ascomycota</taxon>
        <taxon>Pezizomycotina</taxon>
        <taxon>Dothideomycetes</taxon>
        <taxon>Pleosporomycetidae</taxon>
        <taxon>Pleosporales</taxon>
        <taxon>Pleosporineae</taxon>
        <taxon>Pleosporaceae</taxon>
        <taxon>Exserohilum</taxon>
    </lineage>
</organism>
<evidence type="ECO:0000313" key="1">
    <source>
        <dbReference type="EMBL" id="EOA88549.1"/>
    </source>
</evidence>
<evidence type="ECO:0000313" key="2">
    <source>
        <dbReference type="Proteomes" id="UP000016935"/>
    </source>
</evidence>
<dbReference type="Proteomes" id="UP000016935">
    <property type="component" value="Unassembled WGS sequence"/>
</dbReference>
<dbReference type="EMBL" id="KB908537">
    <property type="protein sequence ID" value="EOA88549.1"/>
    <property type="molecule type" value="Genomic_DNA"/>
</dbReference>
<dbReference type="RefSeq" id="XP_008023715.1">
    <property type="nucleotide sequence ID" value="XM_008025524.1"/>
</dbReference>
<reference evidence="1 2" key="2">
    <citation type="journal article" date="2013" name="PLoS Genet.">
        <title>Comparative genome structure, secondary metabolite, and effector coding capacity across Cochliobolus pathogens.</title>
        <authorList>
            <person name="Condon B.J."/>
            <person name="Leng Y."/>
            <person name="Wu D."/>
            <person name="Bushley K.E."/>
            <person name="Ohm R.A."/>
            <person name="Otillar R."/>
            <person name="Martin J."/>
            <person name="Schackwitz W."/>
            <person name="Grimwood J."/>
            <person name="MohdZainudin N."/>
            <person name="Xue C."/>
            <person name="Wang R."/>
            <person name="Manning V.A."/>
            <person name="Dhillon B."/>
            <person name="Tu Z.J."/>
            <person name="Steffenson B.J."/>
            <person name="Salamov A."/>
            <person name="Sun H."/>
            <person name="Lowry S."/>
            <person name="LaButti K."/>
            <person name="Han J."/>
            <person name="Copeland A."/>
            <person name="Lindquist E."/>
            <person name="Barry K."/>
            <person name="Schmutz J."/>
            <person name="Baker S.E."/>
            <person name="Ciuffetti L.M."/>
            <person name="Grigoriev I.V."/>
            <person name="Zhong S."/>
            <person name="Turgeon B.G."/>
        </authorList>
    </citation>
    <scope>NUCLEOTIDE SEQUENCE [LARGE SCALE GENOMIC DNA]</scope>
    <source>
        <strain evidence="2">28A</strain>
    </source>
</reference>
<name>R0KH13_EXST2</name>
<protein>
    <submittedName>
        <fullName evidence="1">Uncharacterized protein</fullName>
    </submittedName>
</protein>
<dbReference type="HOGENOM" id="CLU_3125990_0_0_1"/>
<sequence>MSTKHTVKYKLPVKHRYPVALYQKLAIHVARAKLSQRPQRREYQFNFRKW</sequence>